<keyword evidence="2" id="KW-0813">Transport</keyword>
<evidence type="ECO:0000256" key="4">
    <source>
        <dbReference type="ARBA" id="ARBA00022840"/>
    </source>
</evidence>
<dbReference type="InterPro" id="IPR003439">
    <property type="entry name" value="ABC_transporter-like_ATP-bd"/>
</dbReference>
<dbReference type="PANTHER" id="PTHR43776:SF7">
    <property type="entry name" value="D,D-DIPEPTIDE TRANSPORT ATP-BINDING PROTEIN DDPF-RELATED"/>
    <property type="match status" value="1"/>
</dbReference>
<gene>
    <name evidence="6" type="ORF">ACFY8C_08875</name>
</gene>
<keyword evidence="4 6" id="KW-0067">ATP-binding</keyword>
<evidence type="ECO:0000259" key="5">
    <source>
        <dbReference type="PROSITE" id="PS50893"/>
    </source>
</evidence>
<evidence type="ECO:0000256" key="2">
    <source>
        <dbReference type="ARBA" id="ARBA00022448"/>
    </source>
</evidence>
<name>A0ABW6XLU7_9ACTN</name>
<evidence type="ECO:0000256" key="3">
    <source>
        <dbReference type="ARBA" id="ARBA00022741"/>
    </source>
</evidence>
<keyword evidence="3" id="KW-0547">Nucleotide-binding</keyword>
<dbReference type="PROSITE" id="PS50893">
    <property type="entry name" value="ABC_TRANSPORTER_2"/>
    <property type="match status" value="2"/>
</dbReference>
<feature type="domain" description="ABC transporter" evidence="5">
    <location>
        <begin position="276"/>
        <end position="519"/>
    </location>
</feature>
<evidence type="ECO:0000313" key="6">
    <source>
        <dbReference type="EMBL" id="MFF5918446.1"/>
    </source>
</evidence>
<comment type="similarity">
    <text evidence="1">Belongs to the ABC transporter superfamily.</text>
</comment>
<dbReference type="Pfam" id="PF08352">
    <property type="entry name" value="oligo_HPY"/>
    <property type="match status" value="2"/>
</dbReference>
<dbReference type="RefSeq" id="WP_388305981.1">
    <property type="nucleotide sequence ID" value="NZ_JBIBDZ010000002.1"/>
</dbReference>
<dbReference type="Pfam" id="PF00005">
    <property type="entry name" value="ABC_tran"/>
    <property type="match status" value="2"/>
</dbReference>
<dbReference type="InterPro" id="IPR027417">
    <property type="entry name" value="P-loop_NTPase"/>
</dbReference>
<organism evidence="6 7">
    <name type="scientific">Streptomyces flavochromogenes</name>
    <dbReference type="NCBI Taxonomy" id="68199"/>
    <lineage>
        <taxon>Bacteria</taxon>
        <taxon>Bacillati</taxon>
        <taxon>Actinomycetota</taxon>
        <taxon>Actinomycetes</taxon>
        <taxon>Kitasatosporales</taxon>
        <taxon>Streptomycetaceae</taxon>
        <taxon>Streptomyces</taxon>
    </lineage>
</organism>
<sequence length="547" mass="58720">MTPIVEVTDLTVEFARSGDPVRAVDGLSFTLDEGRALALVGESGSGKSTVAGALLGLHRGTGARVGGTVRVGGIDVVTAEAGELRRLRGGVAAMVFQDPLSALDPYYAVGDQIAEVYRVHAGGSRRAARARAVEVLDRVGIPDAARRSRSRPHEFSGGMRQRALLAMALACEPRLIVADEPTTALDVTVQAQILDLLHELRRETGTALLLVTHDVGVAAESVDEVLVMQDGREVERGPVGGVLGAPAEPYTRRLLAAVPRLDGPVREPLQKGSPLLEVHDLRRVFGRGSRAVTAVEGASLTLHAGETLGVVGESGSGKTTLGRMLVRLLDPTGGRLLYGGREIGALPERELRPYRRELQMVFQDPVASLNPRRSVGESIADPLRVAGERDEARIRGRVRELLDRVGLHPDRYEAYPHEFSGGQRQRVGIARALAAEPRIVVCDEPVSALDVTTQAQVTALLAELQAELGLGLVFIAHDLAVVRQVSDRVAVMRAGRIVEQGTVAEVYGTPRDPYTRQLLAAVPSLDPVRATERRELRREGRQELAVA</sequence>
<comment type="caution">
    <text evidence="6">The sequence shown here is derived from an EMBL/GenBank/DDBJ whole genome shotgun (WGS) entry which is preliminary data.</text>
</comment>
<dbReference type="SMART" id="SM00382">
    <property type="entry name" value="AAA"/>
    <property type="match status" value="2"/>
</dbReference>
<dbReference type="InterPro" id="IPR003593">
    <property type="entry name" value="AAA+_ATPase"/>
</dbReference>
<evidence type="ECO:0000313" key="7">
    <source>
        <dbReference type="Proteomes" id="UP001602370"/>
    </source>
</evidence>
<dbReference type="PROSITE" id="PS00211">
    <property type="entry name" value="ABC_TRANSPORTER_1"/>
    <property type="match status" value="2"/>
</dbReference>
<dbReference type="EMBL" id="JBIBDZ010000002">
    <property type="protein sequence ID" value="MFF5918446.1"/>
    <property type="molecule type" value="Genomic_DNA"/>
</dbReference>
<protein>
    <submittedName>
        <fullName evidence="6">Dipeptide ABC transporter ATP-binding protein</fullName>
    </submittedName>
</protein>
<dbReference type="SUPFAM" id="SSF52540">
    <property type="entry name" value="P-loop containing nucleoside triphosphate hydrolases"/>
    <property type="match status" value="2"/>
</dbReference>
<dbReference type="GO" id="GO:0005524">
    <property type="term" value="F:ATP binding"/>
    <property type="evidence" value="ECO:0007669"/>
    <property type="project" value="UniProtKB-KW"/>
</dbReference>
<keyword evidence="7" id="KW-1185">Reference proteome</keyword>
<evidence type="ECO:0000256" key="1">
    <source>
        <dbReference type="ARBA" id="ARBA00005417"/>
    </source>
</evidence>
<feature type="domain" description="ABC transporter" evidence="5">
    <location>
        <begin position="5"/>
        <end position="255"/>
    </location>
</feature>
<dbReference type="InterPro" id="IPR017871">
    <property type="entry name" value="ABC_transporter-like_CS"/>
</dbReference>
<dbReference type="NCBIfam" id="NF007739">
    <property type="entry name" value="PRK10419.1"/>
    <property type="match status" value="2"/>
</dbReference>
<dbReference type="InterPro" id="IPR050319">
    <property type="entry name" value="ABC_transp_ATP-bind"/>
</dbReference>
<dbReference type="InterPro" id="IPR013563">
    <property type="entry name" value="Oligopep_ABC_C"/>
</dbReference>
<dbReference type="Gene3D" id="3.40.50.300">
    <property type="entry name" value="P-loop containing nucleotide triphosphate hydrolases"/>
    <property type="match status" value="2"/>
</dbReference>
<proteinExistence type="inferred from homology"/>
<dbReference type="PANTHER" id="PTHR43776">
    <property type="entry name" value="TRANSPORT ATP-BINDING PROTEIN"/>
    <property type="match status" value="1"/>
</dbReference>
<dbReference type="Proteomes" id="UP001602370">
    <property type="component" value="Unassembled WGS sequence"/>
</dbReference>
<reference evidence="6 7" key="1">
    <citation type="submission" date="2024-10" db="EMBL/GenBank/DDBJ databases">
        <title>The Natural Products Discovery Center: Release of the First 8490 Sequenced Strains for Exploring Actinobacteria Biosynthetic Diversity.</title>
        <authorList>
            <person name="Kalkreuter E."/>
            <person name="Kautsar S.A."/>
            <person name="Yang D."/>
            <person name="Bader C.D."/>
            <person name="Teijaro C.N."/>
            <person name="Fluegel L."/>
            <person name="Davis C.M."/>
            <person name="Simpson J.R."/>
            <person name="Lauterbach L."/>
            <person name="Steele A.D."/>
            <person name="Gui C."/>
            <person name="Meng S."/>
            <person name="Li G."/>
            <person name="Viehrig K."/>
            <person name="Ye F."/>
            <person name="Su P."/>
            <person name="Kiefer A.F."/>
            <person name="Nichols A."/>
            <person name="Cepeda A.J."/>
            <person name="Yan W."/>
            <person name="Fan B."/>
            <person name="Jiang Y."/>
            <person name="Adhikari A."/>
            <person name="Zheng C.-J."/>
            <person name="Schuster L."/>
            <person name="Cowan T.M."/>
            <person name="Smanski M.J."/>
            <person name="Chevrette M.G."/>
            <person name="De Carvalho L.P.S."/>
            <person name="Shen B."/>
        </authorList>
    </citation>
    <scope>NUCLEOTIDE SEQUENCE [LARGE SCALE GENOMIC DNA]</scope>
    <source>
        <strain evidence="6 7">NPDC012605</strain>
    </source>
</reference>
<accession>A0ABW6XLU7</accession>
<dbReference type="NCBIfam" id="NF008453">
    <property type="entry name" value="PRK11308.1"/>
    <property type="match status" value="2"/>
</dbReference>
<dbReference type="CDD" id="cd03257">
    <property type="entry name" value="ABC_NikE_OppD_transporters"/>
    <property type="match status" value="2"/>
</dbReference>